<dbReference type="GO" id="GO:0005886">
    <property type="term" value="C:plasma membrane"/>
    <property type="evidence" value="ECO:0007669"/>
    <property type="project" value="UniProtKB-SubCell"/>
</dbReference>
<keyword evidence="2" id="KW-1003">Cell membrane</keyword>
<evidence type="ECO:0000256" key="6">
    <source>
        <dbReference type="ARBA" id="ARBA00023136"/>
    </source>
</evidence>
<gene>
    <name evidence="8" type="ORF">DBZ36_06635</name>
</gene>
<dbReference type="Proteomes" id="UP000286482">
    <property type="component" value="Unassembled WGS sequence"/>
</dbReference>
<dbReference type="PANTHER" id="PTHR30462:SF1">
    <property type="entry name" value="INTERMEMBRANE TRANSPORT PROTEIN YEBS"/>
    <property type="match status" value="1"/>
</dbReference>
<feature type="transmembrane region" description="Helical" evidence="7">
    <location>
        <begin position="91"/>
        <end position="118"/>
    </location>
</feature>
<organism evidence="8 9">
    <name type="scientific">Alginatibacterium sediminis</name>
    <dbReference type="NCBI Taxonomy" id="2164068"/>
    <lineage>
        <taxon>Bacteria</taxon>
        <taxon>Pseudomonadati</taxon>
        <taxon>Pseudomonadota</taxon>
        <taxon>Gammaproteobacteria</taxon>
        <taxon>Alteromonadales</taxon>
        <taxon>Alteromonadaceae</taxon>
        <taxon>Alginatibacterium</taxon>
    </lineage>
</organism>
<evidence type="ECO:0000256" key="7">
    <source>
        <dbReference type="SAM" id="Phobius"/>
    </source>
</evidence>
<evidence type="ECO:0000256" key="3">
    <source>
        <dbReference type="ARBA" id="ARBA00022519"/>
    </source>
</evidence>
<dbReference type="EMBL" id="RAQO01000004">
    <property type="protein sequence ID" value="RKF20119.1"/>
    <property type="molecule type" value="Genomic_DNA"/>
</dbReference>
<dbReference type="PANTHER" id="PTHR30462">
    <property type="entry name" value="INTERMEMBRANE TRANSPORT PROTEIN PQIB-RELATED"/>
    <property type="match status" value="1"/>
</dbReference>
<evidence type="ECO:0000256" key="1">
    <source>
        <dbReference type="ARBA" id="ARBA00004533"/>
    </source>
</evidence>
<dbReference type="InterPro" id="IPR007498">
    <property type="entry name" value="PqiA-like"/>
</dbReference>
<keyword evidence="5 7" id="KW-1133">Transmembrane helix</keyword>
<dbReference type="InterPro" id="IPR051800">
    <property type="entry name" value="PqiA-PqiB_transport"/>
</dbReference>
<keyword evidence="4 7" id="KW-0812">Transmembrane</keyword>
<keyword evidence="6 7" id="KW-0472">Membrane</keyword>
<dbReference type="AlphaFoldDB" id="A0A420EHE9"/>
<sequence length="199" mass="22110">MQSARSQGLAQCQHCHWVQAISKTNCERCHLTIEVRIKHSEQRCWAFLLTAFVFMFPANLLPITILSSIGAPQPETIISGVFSLIDSDMEIIAVIVFVASIVVPAIKIIGLALILISLQLRLHLNNSQRIFIYRFVDVIGKWSMIDLFVLSIMVAVFQYNDLVGVVAGFGATAFTAVVLLTIAAAKSFDTRLIWDKCLD</sequence>
<feature type="transmembrane region" description="Helical" evidence="7">
    <location>
        <begin position="139"/>
        <end position="159"/>
    </location>
</feature>
<proteinExistence type="predicted"/>
<feature type="transmembrane region" description="Helical" evidence="7">
    <location>
        <begin position="165"/>
        <end position="185"/>
    </location>
</feature>
<evidence type="ECO:0000313" key="8">
    <source>
        <dbReference type="EMBL" id="RKF20119.1"/>
    </source>
</evidence>
<evidence type="ECO:0000256" key="2">
    <source>
        <dbReference type="ARBA" id="ARBA00022475"/>
    </source>
</evidence>
<feature type="transmembrane region" description="Helical" evidence="7">
    <location>
        <begin position="45"/>
        <end position="71"/>
    </location>
</feature>
<evidence type="ECO:0000256" key="4">
    <source>
        <dbReference type="ARBA" id="ARBA00022692"/>
    </source>
</evidence>
<protein>
    <submittedName>
        <fullName evidence="8">Paraquat-inducible membrane protein A</fullName>
    </submittedName>
</protein>
<keyword evidence="9" id="KW-1185">Reference proteome</keyword>
<comment type="caution">
    <text evidence="8">The sequence shown here is derived from an EMBL/GenBank/DDBJ whole genome shotgun (WGS) entry which is preliminary data.</text>
</comment>
<evidence type="ECO:0000256" key="5">
    <source>
        <dbReference type="ARBA" id="ARBA00022989"/>
    </source>
</evidence>
<comment type="subcellular location">
    <subcellularLocation>
        <location evidence="1">Cell inner membrane</location>
    </subcellularLocation>
</comment>
<dbReference type="RefSeq" id="WP_120354123.1">
    <property type="nucleotide sequence ID" value="NZ_RAQO01000004.1"/>
</dbReference>
<reference evidence="8 9" key="1">
    <citation type="submission" date="2018-09" db="EMBL/GenBank/DDBJ databases">
        <authorList>
            <person name="Wang Z."/>
        </authorList>
    </citation>
    <scope>NUCLEOTIDE SEQUENCE [LARGE SCALE GENOMIC DNA]</scope>
    <source>
        <strain evidence="8 9">ALS 81</strain>
    </source>
</reference>
<keyword evidence="3" id="KW-0997">Cell inner membrane</keyword>
<accession>A0A420EHE9</accession>
<name>A0A420EHE9_9ALTE</name>
<evidence type="ECO:0000313" key="9">
    <source>
        <dbReference type="Proteomes" id="UP000286482"/>
    </source>
</evidence>
<dbReference type="OrthoDB" id="9800207at2"/>
<dbReference type="Pfam" id="PF04403">
    <property type="entry name" value="PqiA"/>
    <property type="match status" value="1"/>
</dbReference>